<comment type="caution">
    <text evidence="4">The sequence shown here is derived from an EMBL/GenBank/DDBJ whole genome shotgun (WGS) entry which is preliminary data.</text>
</comment>
<keyword evidence="5" id="KW-1185">Reference proteome</keyword>
<dbReference type="InterPro" id="IPR051164">
    <property type="entry name" value="NmrA-like_oxidored"/>
</dbReference>
<name>A0ABR1GMW9_9HYPO</name>
<organism evidence="4 5">
    <name type="scientific">Neonectria punicea</name>
    <dbReference type="NCBI Taxonomy" id="979145"/>
    <lineage>
        <taxon>Eukaryota</taxon>
        <taxon>Fungi</taxon>
        <taxon>Dikarya</taxon>
        <taxon>Ascomycota</taxon>
        <taxon>Pezizomycotina</taxon>
        <taxon>Sordariomycetes</taxon>
        <taxon>Hypocreomycetidae</taxon>
        <taxon>Hypocreales</taxon>
        <taxon>Nectriaceae</taxon>
        <taxon>Neonectria</taxon>
    </lineage>
</organism>
<feature type="domain" description="NmrA-like" evidence="3">
    <location>
        <begin position="3"/>
        <end position="299"/>
    </location>
</feature>
<dbReference type="PANTHER" id="PTHR42748:SF26">
    <property type="entry name" value="NMRA-LIKE DOMAIN-CONTAINING PROTEIN"/>
    <property type="match status" value="1"/>
</dbReference>
<evidence type="ECO:0000256" key="1">
    <source>
        <dbReference type="ARBA" id="ARBA00006328"/>
    </source>
</evidence>
<comment type="similarity">
    <text evidence="1">Belongs to the NmrA-type oxidoreductase family.</text>
</comment>
<dbReference type="EMBL" id="JAZAVJ010000265">
    <property type="protein sequence ID" value="KAK7403068.1"/>
    <property type="molecule type" value="Genomic_DNA"/>
</dbReference>
<sequence>MAKGIITIVGVTGTQGASVADVFLKEGNWHVRGITRDPTKPGSQAWADKGVELVKADLNDAASLKAAFAGSTVIFGVTDFWGITGDPKAQESAASAGIPLNVYAYGIEVQQGRNIVDAANATLDTLDRFVLSTLSPTKKWSNGKYTHNFHFDAKWEAVEYLTSTYPKLAEKTSYLQVALYLTNWKSHSGLGRPVKQADGTYLLGFPSDSDGPVAMVEARRDTGVFVKALLQVEPGKHLLGCSGELSWNEYATLWGKVLGVTCRFQRIDRKILEDAIPGGIGEELADMFEYAGEFGYAGRDPNIVYPKDLGVDVPVYTVEQYIKDEDWSEIIV</sequence>
<protein>
    <recommendedName>
        <fullName evidence="3">NmrA-like domain-containing protein</fullName>
    </recommendedName>
</protein>
<dbReference type="Proteomes" id="UP001498476">
    <property type="component" value="Unassembled WGS sequence"/>
</dbReference>
<dbReference type="SUPFAM" id="SSF51735">
    <property type="entry name" value="NAD(P)-binding Rossmann-fold domains"/>
    <property type="match status" value="1"/>
</dbReference>
<evidence type="ECO:0000313" key="4">
    <source>
        <dbReference type="EMBL" id="KAK7403068.1"/>
    </source>
</evidence>
<evidence type="ECO:0000256" key="2">
    <source>
        <dbReference type="ARBA" id="ARBA00022857"/>
    </source>
</evidence>
<dbReference type="CDD" id="cd05251">
    <property type="entry name" value="NmrA_like_SDR_a"/>
    <property type="match status" value="1"/>
</dbReference>
<dbReference type="InterPro" id="IPR036291">
    <property type="entry name" value="NAD(P)-bd_dom_sf"/>
</dbReference>
<evidence type="ECO:0000313" key="5">
    <source>
        <dbReference type="Proteomes" id="UP001498476"/>
    </source>
</evidence>
<proteinExistence type="inferred from homology"/>
<accession>A0ABR1GMW9</accession>
<keyword evidence="2" id="KW-0521">NADP</keyword>
<dbReference type="Gene3D" id="3.40.50.720">
    <property type="entry name" value="NAD(P)-binding Rossmann-like Domain"/>
    <property type="match status" value="1"/>
</dbReference>
<dbReference type="Pfam" id="PF05368">
    <property type="entry name" value="NmrA"/>
    <property type="match status" value="1"/>
</dbReference>
<dbReference type="InterPro" id="IPR008030">
    <property type="entry name" value="NmrA-like"/>
</dbReference>
<gene>
    <name evidence="4" type="ORF">QQX98_011179</name>
</gene>
<dbReference type="Gene3D" id="3.90.25.10">
    <property type="entry name" value="UDP-galactose 4-epimerase, domain 1"/>
    <property type="match status" value="1"/>
</dbReference>
<evidence type="ECO:0000259" key="3">
    <source>
        <dbReference type="Pfam" id="PF05368"/>
    </source>
</evidence>
<dbReference type="PANTHER" id="PTHR42748">
    <property type="entry name" value="NITROGEN METABOLITE REPRESSION PROTEIN NMRA FAMILY MEMBER"/>
    <property type="match status" value="1"/>
</dbReference>
<reference evidence="4 5" key="1">
    <citation type="journal article" date="2025" name="Microbiol. Resour. Announc.">
        <title>Draft genome sequences for Neonectria magnoliae and Neonectria punicea, canker pathogens of Liriodendron tulipifera and Acer saccharum in West Virginia.</title>
        <authorList>
            <person name="Petronek H.M."/>
            <person name="Kasson M.T."/>
            <person name="Metheny A.M."/>
            <person name="Stauder C.M."/>
            <person name="Lovett B."/>
            <person name="Lynch S.C."/>
            <person name="Garnas J.R."/>
            <person name="Kasson L.R."/>
            <person name="Stajich J.E."/>
        </authorList>
    </citation>
    <scope>NUCLEOTIDE SEQUENCE [LARGE SCALE GENOMIC DNA]</scope>
    <source>
        <strain evidence="4 5">NRRL 64653</strain>
    </source>
</reference>